<evidence type="ECO:0000256" key="1">
    <source>
        <dbReference type="ARBA" id="ARBA00007865"/>
    </source>
</evidence>
<dbReference type="PANTHER" id="PTHR34861">
    <property type="match status" value="1"/>
</dbReference>
<comment type="similarity">
    <text evidence="1">Belongs to the Cyclase 1 superfamily.</text>
</comment>
<feature type="compositionally biased region" description="Low complexity" evidence="2">
    <location>
        <begin position="1"/>
        <end position="10"/>
    </location>
</feature>
<dbReference type="Proteomes" id="UP000799778">
    <property type="component" value="Unassembled WGS sequence"/>
</dbReference>
<protein>
    <recommendedName>
        <fullName evidence="5">Cyclase</fullName>
    </recommendedName>
</protein>
<dbReference type="SUPFAM" id="SSF102198">
    <property type="entry name" value="Putative cyclase"/>
    <property type="match status" value="1"/>
</dbReference>
<keyword evidence="4" id="KW-1185">Reference proteome</keyword>
<accession>A0A6A5XG78</accession>
<gene>
    <name evidence="3" type="ORF">BU24DRAFT_412479</name>
</gene>
<feature type="region of interest" description="Disordered" evidence="2">
    <location>
        <begin position="1"/>
        <end position="28"/>
    </location>
</feature>
<dbReference type="Pfam" id="PF04199">
    <property type="entry name" value="Cyclase"/>
    <property type="match status" value="1"/>
</dbReference>
<dbReference type="GeneID" id="54283508"/>
<dbReference type="GO" id="GO:0019441">
    <property type="term" value="P:L-tryptophan catabolic process to kynurenine"/>
    <property type="evidence" value="ECO:0007669"/>
    <property type="project" value="InterPro"/>
</dbReference>
<dbReference type="InterPro" id="IPR007325">
    <property type="entry name" value="KFase/CYL"/>
</dbReference>
<proteinExistence type="inferred from homology"/>
<evidence type="ECO:0000313" key="4">
    <source>
        <dbReference type="Proteomes" id="UP000799778"/>
    </source>
</evidence>
<evidence type="ECO:0008006" key="5">
    <source>
        <dbReference type="Google" id="ProtNLM"/>
    </source>
</evidence>
<sequence length="355" mass="38072">MTSTTTSPTSRPQPPRRPPFSTLPLDPSGPASNAWGLYGPSDELGALNILTPAVVLSAAQSTILTGHRVSLDWPLNLPSHPSFDRPSFQWQLTNRTHPDGTKRTVNDDSMTFNTQSSSQWDGFRHYGYQKAGLYYGGRTQGDVESSEVIGIDKIAKAGGIAARGVILDYPRWRAARGQGKVDALAAVAITAGELKAMVRDAGVETREGDVLLLRTGFTEAYLGLDGAGREALGAKRPAEFMGVESTREVAEWIWESGFVAVAGDAPSFEMSPLVGGHNEVGGIWKGESWEEEMQGGGLLHQWLLGGWGVMIGEMWDLEGLCEKAVELGRNTCFLSSVPLKVPGGVASPPNAVAFF</sequence>
<dbReference type="GO" id="GO:0004061">
    <property type="term" value="F:arylformamidase activity"/>
    <property type="evidence" value="ECO:0007669"/>
    <property type="project" value="InterPro"/>
</dbReference>
<dbReference type="AlphaFoldDB" id="A0A6A5XG78"/>
<dbReference type="RefSeq" id="XP_033380272.1">
    <property type="nucleotide sequence ID" value="XM_033526111.1"/>
</dbReference>
<dbReference type="InterPro" id="IPR037175">
    <property type="entry name" value="KFase_sf"/>
</dbReference>
<dbReference type="Gene3D" id="3.50.30.50">
    <property type="entry name" value="Putative cyclase"/>
    <property type="match status" value="1"/>
</dbReference>
<dbReference type="PANTHER" id="PTHR34861:SF11">
    <property type="entry name" value="CYCLASE"/>
    <property type="match status" value="1"/>
</dbReference>
<organism evidence="3 4">
    <name type="scientific">Aaosphaeria arxii CBS 175.79</name>
    <dbReference type="NCBI Taxonomy" id="1450172"/>
    <lineage>
        <taxon>Eukaryota</taxon>
        <taxon>Fungi</taxon>
        <taxon>Dikarya</taxon>
        <taxon>Ascomycota</taxon>
        <taxon>Pezizomycotina</taxon>
        <taxon>Dothideomycetes</taxon>
        <taxon>Pleosporomycetidae</taxon>
        <taxon>Pleosporales</taxon>
        <taxon>Pleosporales incertae sedis</taxon>
        <taxon>Aaosphaeria</taxon>
    </lineage>
</organism>
<name>A0A6A5XG78_9PLEO</name>
<dbReference type="OrthoDB" id="5396at2759"/>
<evidence type="ECO:0000313" key="3">
    <source>
        <dbReference type="EMBL" id="KAF2011933.1"/>
    </source>
</evidence>
<dbReference type="EMBL" id="ML978073">
    <property type="protein sequence ID" value="KAF2011933.1"/>
    <property type="molecule type" value="Genomic_DNA"/>
</dbReference>
<reference evidence="3" key="1">
    <citation type="journal article" date="2020" name="Stud. Mycol.">
        <title>101 Dothideomycetes genomes: a test case for predicting lifestyles and emergence of pathogens.</title>
        <authorList>
            <person name="Haridas S."/>
            <person name="Albert R."/>
            <person name="Binder M."/>
            <person name="Bloem J."/>
            <person name="Labutti K."/>
            <person name="Salamov A."/>
            <person name="Andreopoulos B."/>
            <person name="Baker S."/>
            <person name="Barry K."/>
            <person name="Bills G."/>
            <person name="Bluhm B."/>
            <person name="Cannon C."/>
            <person name="Castanera R."/>
            <person name="Culley D."/>
            <person name="Daum C."/>
            <person name="Ezra D."/>
            <person name="Gonzalez J."/>
            <person name="Henrissat B."/>
            <person name="Kuo A."/>
            <person name="Liang C."/>
            <person name="Lipzen A."/>
            <person name="Lutzoni F."/>
            <person name="Magnuson J."/>
            <person name="Mondo S."/>
            <person name="Nolan M."/>
            <person name="Ohm R."/>
            <person name="Pangilinan J."/>
            <person name="Park H.-J."/>
            <person name="Ramirez L."/>
            <person name="Alfaro M."/>
            <person name="Sun H."/>
            <person name="Tritt A."/>
            <person name="Yoshinaga Y."/>
            <person name="Zwiers L.-H."/>
            <person name="Turgeon B."/>
            <person name="Goodwin S."/>
            <person name="Spatafora J."/>
            <person name="Crous P."/>
            <person name="Grigoriev I."/>
        </authorList>
    </citation>
    <scope>NUCLEOTIDE SEQUENCE</scope>
    <source>
        <strain evidence="3">CBS 175.79</strain>
    </source>
</reference>
<evidence type="ECO:0000256" key="2">
    <source>
        <dbReference type="SAM" id="MobiDB-lite"/>
    </source>
</evidence>